<dbReference type="OrthoDB" id="9806601at2"/>
<evidence type="ECO:0000313" key="4">
    <source>
        <dbReference type="Proteomes" id="UP000245086"/>
    </source>
</evidence>
<dbReference type="GO" id="GO:0016491">
    <property type="term" value="F:oxidoreductase activity"/>
    <property type="evidence" value="ECO:0007669"/>
    <property type="project" value="UniProtKB-KW"/>
</dbReference>
<evidence type="ECO:0000256" key="1">
    <source>
        <dbReference type="ARBA" id="ARBA00023002"/>
    </source>
</evidence>
<organism evidence="3 4">
    <name type="scientific">Candidatus Phycosocius bacilliformis</name>
    <dbReference type="NCBI Taxonomy" id="1445552"/>
    <lineage>
        <taxon>Bacteria</taxon>
        <taxon>Pseudomonadati</taxon>
        <taxon>Pseudomonadota</taxon>
        <taxon>Alphaproteobacteria</taxon>
        <taxon>Caulobacterales</taxon>
        <taxon>Caulobacterales incertae sedis</taxon>
        <taxon>Candidatus Phycosocius</taxon>
    </lineage>
</organism>
<sequence length="438" mass="47301">MHSVNTPSRHVSAAASAPDSWYHASAIRHFRATRPLAGTRQADVVIIGAGFTGISAALDLATHGLQVVVLEANQVGAGASGRNGGLACSGWRHDQAWFEARVGLADARKLWALSEAAKADLLTRINQLGIDADWTPGQIFAAHTPGMMQALDNDAAHMAETYGYVMPQRLDRDQVAEALGTSVYHGGWRDPSAGHVHPLKLLFGLAEAAVTAGAVLHEGSQVLEVGQHGAKRFARTATGKIIADHVLLCGDGYLDGIHKEVEARVLPIGSFMIATEPLERDSPILPQRDSVMDTRFVVNYWRKTADHRLIFGGGEKYTPSWPGDVEAFVKANLVKIYPSLKQVRVSHAWGGALGITPTRLPYLRELEPGLLSASGYSGQGVVLAPYFGRILAACVLKRHSEYDVLARLPVPPFPGGRALRWPMLTAAMSWYALRDKLP</sequence>
<dbReference type="Pfam" id="PF01266">
    <property type="entry name" value="DAO"/>
    <property type="match status" value="1"/>
</dbReference>
<name>A0A2P2E6P9_9PROT</name>
<protein>
    <submittedName>
        <fullName evidence="3">Gamma-glutamylputrescine oxidoreductase</fullName>
    </submittedName>
</protein>
<evidence type="ECO:0000259" key="2">
    <source>
        <dbReference type="Pfam" id="PF01266"/>
    </source>
</evidence>
<dbReference type="EMBL" id="BFBR01000001">
    <property type="protein sequence ID" value="GBF56719.1"/>
    <property type="molecule type" value="Genomic_DNA"/>
</dbReference>
<accession>A0A2P2E6P9</accession>
<dbReference type="RefSeq" id="WP_108983574.1">
    <property type="nucleotide sequence ID" value="NZ_BFBR01000001.1"/>
</dbReference>
<dbReference type="SUPFAM" id="SSF51905">
    <property type="entry name" value="FAD/NAD(P)-binding domain"/>
    <property type="match status" value="1"/>
</dbReference>
<keyword evidence="4" id="KW-1185">Reference proteome</keyword>
<dbReference type="PANTHER" id="PTHR13847:SF281">
    <property type="entry name" value="FAD DEPENDENT OXIDOREDUCTASE DOMAIN-CONTAINING PROTEIN"/>
    <property type="match status" value="1"/>
</dbReference>
<dbReference type="AlphaFoldDB" id="A0A2P2E6P9"/>
<dbReference type="GO" id="GO:0005737">
    <property type="term" value="C:cytoplasm"/>
    <property type="evidence" value="ECO:0007669"/>
    <property type="project" value="TreeGrafter"/>
</dbReference>
<comment type="caution">
    <text evidence="3">The sequence shown here is derived from an EMBL/GenBank/DDBJ whole genome shotgun (WGS) entry which is preliminary data.</text>
</comment>
<dbReference type="InterPro" id="IPR036188">
    <property type="entry name" value="FAD/NAD-bd_sf"/>
</dbReference>
<keyword evidence="1" id="KW-0560">Oxidoreductase</keyword>
<dbReference type="Gene3D" id="3.30.9.10">
    <property type="entry name" value="D-Amino Acid Oxidase, subunit A, domain 2"/>
    <property type="match status" value="1"/>
</dbReference>
<dbReference type="Gene3D" id="3.50.50.60">
    <property type="entry name" value="FAD/NAD(P)-binding domain"/>
    <property type="match status" value="1"/>
</dbReference>
<proteinExistence type="predicted"/>
<gene>
    <name evidence="3" type="primary">puuB</name>
    <name evidence="3" type="ORF">PbB2_00376</name>
</gene>
<feature type="domain" description="FAD dependent oxidoreductase" evidence="2">
    <location>
        <begin position="43"/>
        <end position="393"/>
    </location>
</feature>
<reference evidence="3 4" key="1">
    <citation type="journal article" date="2018" name="Genome Announc.">
        <title>Draft Genome Sequence of "Candidatus Phycosocius bacilliformis," an Alphaproteobacterial Ectosymbiont of the Hydrocarbon-Producing Green Alga Botryococcus braunii.</title>
        <authorList>
            <person name="Tanabe Y."/>
            <person name="Yamaguchi H."/>
            <person name="Watanabe M.M."/>
        </authorList>
    </citation>
    <scope>NUCLEOTIDE SEQUENCE [LARGE SCALE GENOMIC DNA]</scope>
    <source>
        <strain evidence="3 4">BOTRYCO-2</strain>
    </source>
</reference>
<dbReference type="PANTHER" id="PTHR13847">
    <property type="entry name" value="SARCOSINE DEHYDROGENASE-RELATED"/>
    <property type="match status" value="1"/>
</dbReference>
<evidence type="ECO:0000313" key="3">
    <source>
        <dbReference type="EMBL" id="GBF56719.1"/>
    </source>
</evidence>
<dbReference type="InterPro" id="IPR006076">
    <property type="entry name" value="FAD-dep_OxRdtase"/>
</dbReference>
<dbReference type="Proteomes" id="UP000245086">
    <property type="component" value="Unassembled WGS sequence"/>
</dbReference>